<dbReference type="AlphaFoldDB" id="A0A8J5FQC2"/>
<evidence type="ECO:0000313" key="1">
    <source>
        <dbReference type="EMBL" id="KAG6492164.1"/>
    </source>
</evidence>
<gene>
    <name evidence="1" type="ORF">ZIOFF_047114</name>
</gene>
<name>A0A8J5FQC2_ZINOF</name>
<evidence type="ECO:0000313" key="2">
    <source>
        <dbReference type="Proteomes" id="UP000734854"/>
    </source>
</evidence>
<dbReference type="EMBL" id="JACMSC010000013">
    <property type="protein sequence ID" value="KAG6492164.1"/>
    <property type="molecule type" value="Genomic_DNA"/>
</dbReference>
<dbReference type="Proteomes" id="UP000734854">
    <property type="component" value="Unassembled WGS sequence"/>
</dbReference>
<reference evidence="1 2" key="1">
    <citation type="submission" date="2020-08" db="EMBL/GenBank/DDBJ databases">
        <title>Plant Genome Project.</title>
        <authorList>
            <person name="Zhang R.-G."/>
        </authorList>
    </citation>
    <scope>NUCLEOTIDE SEQUENCE [LARGE SCALE GENOMIC DNA]</scope>
    <source>
        <tissue evidence="1">Rhizome</tissue>
    </source>
</reference>
<dbReference type="PANTHER" id="PTHR35505:SF1">
    <property type="entry name" value="SNF2 DOMAIN PROTEIN"/>
    <property type="match status" value="1"/>
</dbReference>
<protein>
    <submittedName>
        <fullName evidence="1">Uncharacterized protein</fullName>
    </submittedName>
</protein>
<comment type="caution">
    <text evidence="1">The sequence shown here is derived from an EMBL/GenBank/DDBJ whole genome shotgun (WGS) entry which is preliminary data.</text>
</comment>
<proteinExistence type="predicted"/>
<sequence length="304" mass="34225">MSLPHQLNPYQHLKHATLNGPIILESPSPVKSLTEGPHAGTIFDSMLKEYIDRFLIEVKESCEFFTFRSILFRLIQASVDPPLEVIWFYSALGFHEAIRSKKDVLDRIFAVRDLLQLLSACSYSCNDPKGVALLAPVVSELYHFLSEAKKLSGEVAKKLRKEIESLVEAAISYVSICSGRNNNGRELSDGYLVPAALFYGYSSGVDGAALYHFETATEATDAHLYPLGKYASQRQSNGDFNKAISYSKLFRTSSVPNALVKWSLIRFSWKNITNPMLTRCRSFSSGLWLLKNESLSFLRMAFWI</sequence>
<dbReference type="PANTHER" id="PTHR35505">
    <property type="entry name" value="OS01G0600300 PROTEIN"/>
    <property type="match status" value="1"/>
</dbReference>
<accession>A0A8J5FQC2</accession>
<keyword evidence="2" id="KW-1185">Reference proteome</keyword>
<organism evidence="1 2">
    <name type="scientific">Zingiber officinale</name>
    <name type="common">Ginger</name>
    <name type="synonym">Amomum zingiber</name>
    <dbReference type="NCBI Taxonomy" id="94328"/>
    <lineage>
        <taxon>Eukaryota</taxon>
        <taxon>Viridiplantae</taxon>
        <taxon>Streptophyta</taxon>
        <taxon>Embryophyta</taxon>
        <taxon>Tracheophyta</taxon>
        <taxon>Spermatophyta</taxon>
        <taxon>Magnoliopsida</taxon>
        <taxon>Liliopsida</taxon>
        <taxon>Zingiberales</taxon>
        <taxon>Zingiberaceae</taxon>
        <taxon>Zingiber</taxon>
    </lineage>
</organism>